<proteinExistence type="predicted"/>
<protein>
    <submittedName>
        <fullName evidence="1">Uncharacterized protein</fullName>
    </submittedName>
</protein>
<keyword evidence="2" id="KW-1185">Reference proteome</keyword>
<dbReference type="AlphaFoldDB" id="A0A9Q9DPW6"/>
<organism evidence="1 2">
    <name type="scientific">Curvularia clavata</name>
    <dbReference type="NCBI Taxonomy" id="95742"/>
    <lineage>
        <taxon>Eukaryota</taxon>
        <taxon>Fungi</taxon>
        <taxon>Dikarya</taxon>
        <taxon>Ascomycota</taxon>
        <taxon>Pezizomycotina</taxon>
        <taxon>Dothideomycetes</taxon>
        <taxon>Pleosporomycetidae</taxon>
        <taxon>Pleosporales</taxon>
        <taxon>Pleosporineae</taxon>
        <taxon>Pleosporaceae</taxon>
        <taxon>Curvularia</taxon>
    </lineage>
</organism>
<reference evidence="1" key="1">
    <citation type="submission" date="2021-12" db="EMBL/GenBank/DDBJ databases">
        <title>Curvularia clavata genome.</title>
        <authorList>
            <person name="Cao Y."/>
        </authorList>
    </citation>
    <scope>NUCLEOTIDE SEQUENCE</scope>
    <source>
        <strain evidence="1">Yc1106</strain>
    </source>
</reference>
<gene>
    <name evidence="1" type="ORF">yc1106_01020</name>
</gene>
<dbReference type="Proteomes" id="UP001056012">
    <property type="component" value="Chromosome 1"/>
</dbReference>
<evidence type="ECO:0000313" key="2">
    <source>
        <dbReference type="Proteomes" id="UP001056012"/>
    </source>
</evidence>
<dbReference type="EMBL" id="CP089274">
    <property type="protein sequence ID" value="USP73746.1"/>
    <property type="molecule type" value="Genomic_DNA"/>
</dbReference>
<sequence>MFKPSAAKDVSTEDKKLRKAAQDFIKAAKMEAKKQDLYQSVILSYGNERLARLKSISKKYDPMTVSRKLRPGGFKIEGAPYGEST</sequence>
<dbReference type="VEuPathDB" id="FungiDB:yc1106_01020"/>
<dbReference type="OrthoDB" id="2151789at2759"/>
<accession>A0A9Q9DPW6</accession>
<evidence type="ECO:0000313" key="1">
    <source>
        <dbReference type="EMBL" id="USP73746.1"/>
    </source>
</evidence>
<name>A0A9Q9DPW6_CURCL</name>